<evidence type="ECO:0000256" key="1">
    <source>
        <dbReference type="ARBA" id="ARBA00022441"/>
    </source>
</evidence>
<dbReference type="Proteomes" id="UP001567538">
    <property type="component" value="Unassembled WGS sequence"/>
</dbReference>
<dbReference type="SUPFAM" id="SSF50965">
    <property type="entry name" value="Galactose oxidase, central domain"/>
    <property type="match status" value="1"/>
</dbReference>
<reference evidence="5 6" key="1">
    <citation type="submission" date="2024-06" db="EMBL/GenBank/DDBJ databases">
        <title>A chromosome level genome sequence of Diviner's sage (Salvia divinorum).</title>
        <authorList>
            <person name="Ford S.A."/>
            <person name="Ro D.-K."/>
            <person name="Ness R.W."/>
            <person name="Phillips M.A."/>
        </authorList>
    </citation>
    <scope>NUCLEOTIDE SEQUENCE [LARGE SCALE GENOMIC DNA]</scope>
    <source>
        <strain evidence="5">SAF-2024a</strain>
        <tissue evidence="5">Leaf</tissue>
    </source>
</reference>
<accession>A0ABD1FRW9</accession>
<feature type="domain" description="F-box" evidence="3">
    <location>
        <begin position="30"/>
        <end position="65"/>
    </location>
</feature>
<dbReference type="InterPro" id="IPR005174">
    <property type="entry name" value="KIB1-4_b-propeller"/>
</dbReference>
<keyword evidence="6" id="KW-1185">Reference proteome</keyword>
<evidence type="ECO:0000313" key="6">
    <source>
        <dbReference type="Proteomes" id="UP001567538"/>
    </source>
</evidence>
<dbReference type="InterPro" id="IPR050796">
    <property type="entry name" value="SCF_F-box_component"/>
</dbReference>
<keyword evidence="1" id="KW-0880">Kelch repeat</keyword>
<dbReference type="Gene3D" id="2.120.10.80">
    <property type="entry name" value="Kelch-type beta propeller"/>
    <property type="match status" value="1"/>
</dbReference>
<dbReference type="PANTHER" id="PTHR31672">
    <property type="entry name" value="BNACNNG10540D PROTEIN"/>
    <property type="match status" value="1"/>
</dbReference>
<proteinExistence type="predicted"/>
<comment type="caution">
    <text evidence="5">The sequence shown here is derived from an EMBL/GenBank/DDBJ whole genome shotgun (WGS) entry which is preliminary data.</text>
</comment>
<evidence type="ECO:0000313" key="5">
    <source>
        <dbReference type="EMBL" id="KAL1534422.1"/>
    </source>
</evidence>
<evidence type="ECO:0000259" key="4">
    <source>
        <dbReference type="Pfam" id="PF03478"/>
    </source>
</evidence>
<dbReference type="CDD" id="cd22157">
    <property type="entry name" value="F-box_AtFBW1-like"/>
    <property type="match status" value="1"/>
</dbReference>
<dbReference type="Pfam" id="PF00646">
    <property type="entry name" value="F-box"/>
    <property type="match status" value="1"/>
</dbReference>
<dbReference type="FunFam" id="1.20.1280.50:FF:000008">
    <property type="entry name" value="F-box only protein 6"/>
    <property type="match status" value="1"/>
</dbReference>
<dbReference type="SUPFAM" id="SSF81383">
    <property type="entry name" value="F-box domain"/>
    <property type="match status" value="1"/>
</dbReference>
<feature type="domain" description="KIB1-4 beta-propeller" evidence="4">
    <location>
        <begin position="122"/>
        <end position="308"/>
    </location>
</feature>
<evidence type="ECO:0000256" key="2">
    <source>
        <dbReference type="ARBA" id="ARBA00022737"/>
    </source>
</evidence>
<sequence>MRMVESRASKRGRKECSRGIGKATMEDEIWKDFPEDLFESVIARFPISTFFRFRPVCRRWNSLLSCQSFSQQCAQVKHAEPWFYGITFENGRDERAMFDPSLSKWHYPAEPAMPAKPILVPVASSGGLVCLVDIDHTCFYMCNPLTRSFRELPSKSMINAKHDWKLEAIGMITRNGGYKILWAGSMGDYQVFDSANNSWSSPGRMPESITLPLGLQFISSRAVAVEGTLYFMRSDPYGLLSYEVESGIWGECAIPNPPHLVIGEHSLAESGGRIMLVGLQTENRATCVCVWELQKMTMLWKEVDRMPNIWCLGFYGRDVDMVCMGNKSLLMLSLKSLETNWLFSYDLSSREWNKLPGRVQQHSRTGKTLWIAQGTAFHPCLAAIP</sequence>
<dbReference type="FunFam" id="2.120.10.80:FF:000059">
    <property type="entry name" value="F-box only protein 6"/>
    <property type="match status" value="1"/>
</dbReference>
<dbReference type="InterPro" id="IPR036047">
    <property type="entry name" value="F-box-like_dom_sf"/>
</dbReference>
<dbReference type="EMBL" id="JBEAFC010000012">
    <property type="protein sequence ID" value="KAL1534422.1"/>
    <property type="molecule type" value="Genomic_DNA"/>
</dbReference>
<keyword evidence="2" id="KW-0677">Repeat</keyword>
<organism evidence="5 6">
    <name type="scientific">Salvia divinorum</name>
    <name type="common">Maria pastora</name>
    <name type="synonym">Diviner's sage</name>
    <dbReference type="NCBI Taxonomy" id="28513"/>
    <lineage>
        <taxon>Eukaryota</taxon>
        <taxon>Viridiplantae</taxon>
        <taxon>Streptophyta</taxon>
        <taxon>Embryophyta</taxon>
        <taxon>Tracheophyta</taxon>
        <taxon>Spermatophyta</taxon>
        <taxon>Magnoliopsida</taxon>
        <taxon>eudicotyledons</taxon>
        <taxon>Gunneridae</taxon>
        <taxon>Pentapetalae</taxon>
        <taxon>asterids</taxon>
        <taxon>lamiids</taxon>
        <taxon>Lamiales</taxon>
        <taxon>Lamiaceae</taxon>
        <taxon>Nepetoideae</taxon>
        <taxon>Mentheae</taxon>
        <taxon>Salviinae</taxon>
        <taxon>Salvia</taxon>
        <taxon>Salvia subgen. Calosphace</taxon>
    </lineage>
</organism>
<dbReference type="InterPro" id="IPR001810">
    <property type="entry name" value="F-box_dom"/>
</dbReference>
<dbReference type="PANTHER" id="PTHR31672:SF12">
    <property type="entry name" value="F-BOX DOMAIN-CONTAINING PROTEIN"/>
    <property type="match status" value="1"/>
</dbReference>
<name>A0ABD1FRW9_SALDI</name>
<dbReference type="InterPro" id="IPR011043">
    <property type="entry name" value="Gal_Oxase/kelch_b-propeller"/>
</dbReference>
<dbReference type="Pfam" id="PF03478">
    <property type="entry name" value="Beta-prop_KIB1-4"/>
    <property type="match status" value="1"/>
</dbReference>
<protein>
    <submittedName>
        <fullName evidence="5">Galactose oxidase/kelch repeat superfamily protein</fullName>
    </submittedName>
</protein>
<dbReference type="AlphaFoldDB" id="A0ABD1FRW9"/>
<dbReference type="Gene3D" id="1.20.1280.50">
    <property type="match status" value="1"/>
</dbReference>
<dbReference type="InterPro" id="IPR015915">
    <property type="entry name" value="Kelch-typ_b-propeller"/>
</dbReference>
<evidence type="ECO:0000259" key="3">
    <source>
        <dbReference type="Pfam" id="PF00646"/>
    </source>
</evidence>
<gene>
    <name evidence="5" type="ORF">AAHA92_30599</name>
</gene>